<organism evidence="3 4">
    <name type="scientific">Streptomyces echinatus</name>
    <dbReference type="NCBI Taxonomy" id="67293"/>
    <lineage>
        <taxon>Bacteria</taxon>
        <taxon>Bacillati</taxon>
        <taxon>Actinomycetota</taxon>
        <taxon>Actinomycetes</taxon>
        <taxon>Kitasatosporales</taxon>
        <taxon>Streptomycetaceae</taxon>
        <taxon>Streptomyces</taxon>
    </lineage>
</organism>
<dbReference type="RefSeq" id="WP_184964675.1">
    <property type="nucleotide sequence ID" value="NZ_JACHJK010000004.1"/>
</dbReference>
<feature type="region of interest" description="Disordered" evidence="1">
    <location>
        <begin position="71"/>
        <end position="93"/>
    </location>
</feature>
<keyword evidence="2" id="KW-0812">Transmembrane</keyword>
<accession>A0A7W9UQA4</accession>
<evidence type="ECO:0000256" key="1">
    <source>
        <dbReference type="SAM" id="MobiDB-lite"/>
    </source>
</evidence>
<dbReference type="Proteomes" id="UP000585836">
    <property type="component" value="Unassembled WGS sequence"/>
</dbReference>
<evidence type="ECO:0000256" key="2">
    <source>
        <dbReference type="SAM" id="Phobius"/>
    </source>
</evidence>
<keyword evidence="2" id="KW-1133">Transmembrane helix</keyword>
<feature type="compositionally biased region" description="Low complexity" evidence="1">
    <location>
        <begin position="71"/>
        <end position="92"/>
    </location>
</feature>
<evidence type="ECO:0000313" key="3">
    <source>
        <dbReference type="EMBL" id="MBB5927242.1"/>
    </source>
</evidence>
<evidence type="ECO:0000313" key="4">
    <source>
        <dbReference type="Proteomes" id="UP000585836"/>
    </source>
</evidence>
<dbReference type="AlphaFoldDB" id="A0A7W9UQA4"/>
<dbReference type="EMBL" id="JACHJK010000004">
    <property type="protein sequence ID" value="MBB5927242.1"/>
    <property type="molecule type" value="Genomic_DNA"/>
</dbReference>
<proteinExistence type="predicted"/>
<protein>
    <submittedName>
        <fullName evidence="3">Uncharacterized protein</fullName>
    </submittedName>
</protein>
<reference evidence="3 4" key="1">
    <citation type="submission" date="2020-08" db="EMBL/GenBank/DDBJ databases">
        <title>Genomic Encyclopedia of Type Strains, Phase III (KMG-III): the genomes of soil and plant-associated and newly described type strains.</title>
        <authorList>
            <person name="Whitman W."/>
        </authorList>
    </citation>
    <scope>NUCLEOTIDE SEQUENCE [LARGE SCALE GENOMIC DNA]</scope>
    <source>
        <strain evidence="3 4">CECT 3313</strain>
    </source>
</reference>
<keyword evidence="2" id="KW-0472">Membrane</keyword>
<name>A0A7W9UQA4_9ACTN</name>
<keyword evidence="4" id="KW-1185">Reference proteome</keyword>
<sequence length="256" mass="27048">MTPDHGHEDWARAAFARSRAAYPSSQAPVGRILTAARARRKRRRVAAAVASAACVLGLGLAVPLLKPAPGAVDPARRPSPAASSPLTPTPDTVGVRVAEGTTGRHRWSVALEFHRTLPEGYTPPTLPDGTTAFGTSLLCQRMYIGGVRIDHQGGPWADCQPVTGTRDPQAVGGTGLWGLHDKGLSGSRLMVSTPEADVAYGVVSLSDGTRMKATTATVPGTGYRAWATAVPDGQTITAVDQYDTHHHRLGHDTNWR</sequence>
<comment type="caution">
    <text evidence="3">The sequence shown here is derived from an EMBL/GenBank/DDBJ whole genome shotgun (WGS) entry which is preliminary data.</text>
</comment>
<gene>
    <name evidence="3" type="ORF">FHS34_002700</name>
</gene>
<feature type="transmembrane region" description="Helical" evidence="2">
    <location>
        <begin position="45"/>
        <end position="65"/>
    </location>
</feature>